<dbReference type="InterPro" id="IPR029787">
    <property type="entry name" value="Nucleotide_cyclase"/>
</dbReference>
<dbReference type="PROSITE" id="PS50887">
    <property type="entry name" value="GGDEF"/>
    <property type="match status" value="1"/>
</dbReference>
<dbReference type="SMART" id="SM00091">
    <property type="entry name" value="PAS"/>
    <property type="match status" value="1"/>
</dbReference>
<organism evidence="4 5">
    <name type="scientific">Alkalibacter rhizosphaerae</name>
    <dbReference type="NCBI Taxonomy" id="2815577"/>
    <lineage>
        <taxon>Bacteria</taxon>
        <taxon>Bacillati</taxon>
        <taxon>Bacillota</taxon>
        <taxon>Clostridia</taxon>
        <taxon>Eubacteriales</taxon>
        <taxon>Eubacteriaceae</taxon>
        <taxon>Alkalibacter</taxon>
    </lineage>
</organism>
<dbReference type="RefSeq" id="WP_207299920.1">
    <property type="nucleotide sequence ID" value="NZ_CP071444.1"/>
</dbReference>
<feature type="domain" description="PAS" evidence="1">
    <location>
        <begin position="10"/>
        <end position="51"/>
    </location>
</feature>
<evidence type="ECO:0000259" key="1">
    <source>
        <dbReference type="PROSITE" id="PS50112"/>
    </source>
</evidence>
<dbReference type="Gene3D" id="3.30.450.20">
    <property type="entry name" value="PAS domain"/>
    <property type="match status" value="1"/>
</dbReference>
<dbReference type="GO" id="GO:0005886">
    <property type="term" value="C:plasma membrane"/>
    <property type="evidence" value="ECO:0007669"/>
    <property type="project" value="TreeGrafter"/>
</dbReference>
<accession>A0A974XEV9</accession>
<dbReference type="InterPro" id="IPR035965">
    <property type="entry name" value="PAS-like_dom_sf"/>
</dbReference>
<feature type="domain" description="GGDEF" evidence="3">
    <location>
        <begin position="165"/>
        <end position="295"/>
    </location>
</feature>
<keyword evidence="5" id="KW-1185">Reference proteome</keyword>
<dbReference type="InterPro" id="IPR000014">
    <property type="entry name" value="PAS"/>
</dbReference>
<dbReference type="SUPFAM" id="SSF55073">
    <property type="entry name" value="Nucleotide cyclase"/>
    <property type="match status" value="1"/>
</dbReference>
<dbReference type="Proteomes" id="UP000663499">
    <property type="component" value="Chromosome"/>
</dbReference>
<dbReference type="GO" id="GO:0052621">
    <property type="term" value="F:diguanylate cyclase activity"/>
    <property type="evidence" value="ECO:0007669"/>
    <property type="project" value="TreeGrafter"/>
</dbReference>
<dbReference type="KEGG" id="alka:J0B03_00340"/>
<dbReference type="InterPro" id="IPR000160">
    <property type="entry name" value="GGDEF_dom"/>
</dbReference>
<dbReference type="NCBIfam" id="TIGR00229">
    <property type="entry name" value="sensory_box"/>
    <property type="match status" value="1"/>
</dbReference>
<evidence type="ECO:0000259" key="3">
    <source>
        <dbReference type="PROSITE" id="PS50887"/>
    </source>
</evidence>
<evidence type="ECO:0000313" key="5">
    <source>
        <dbReference type="Proteomes" id="UP000663499"/>
    </source>
</evidence>
<gene>
    <name evidence="4" type="ORF">J0B03_00340</name>
</gene>
<dbReference type="CDD" id="cd01949">
    <property type="entry name" value="GGDEF"/>
    <property type="match status" value="1"/>
</dbReference>
<dbReference type="PROSITE" id="PS50112">
    <property type="entry name" value="PAS"/>
    <property type="match status" value="1"/>
</dbReference>
<dbReference type="InterPro" id="IPR050469">
    <property type="entry name" value="Diguanylate_Cyclase"/>
</dbReference>
<dbReference type="PANTHER" id="PTHR45138">
    <property type="entry name" value="REGULATORY COMPONENTS OF SENSORY TRANSDUCTION SYSTEM"/>
    <property type="match status" value="1"/>
</dbReference>
<dbReference type="InterPro" id="IPR000700">
    <property type="entry name" value="PAS-assoc_C"/>
</dbReference>
<dbReference type="SMART" id="SM00267">
    <property type="entry name" value="GGDEF"/>
    <property type="match status" value="1"/>
</dbReference>
<dbReference type="SUPFAM" id="SSF55785">
    <property type="entry name" value="PYP-like sensor domain (PAS domain)"/>
    <property type="match status" value="1"/>
</dbReference>
<dbReference type="Pfam" id="PF13426">
    <property type="entry name" value="PAS_9"/>
    <property type="match status" value="1"/>
</dbReference>
<dbReference type="AlphaFoldDB" id="A0A974XEV9"/>
<dbReference type="Pfam" id="PF00990">
    <property type="entry name" value="GGDEF"/>
    <property type="match status" value="1"/>
</dbReference>
<dbReference type="CDD" id="cd00130">
    <property type="entry name" value="PAS"/>
    <property type="match status" value="1"/>
</dbReference>
<sequence length="297" mass="33896">MYTELSAADRLELLELLIEKAEFGFVIIDQSHQIIEANSRFVEMLGYDSLEEVIGLHTWDYEYEMPQEEIVENFNDLSKVARRFESVHQRKDGTTYPVEVSMAGASIHGESRSYKAVMCICEDITLRKENEETLRYLSLHDQLTGVYNRVYFDDLLESYSHTGPYPVTLLLCDLDDLKIINDKLGHMNGDEMLRRTAILIESSLRKGDTIVRYGGDEFVVILPDTEEKNAIKVIGRINERIHHYNQRSRSSIGVTIGMATAHDGSISLKRILKMADRDMYTQKETKKASATSTKLGG</sequence>
<name>A0A974XEV9_9FIRM</name>
<dbReference type="PANTHER" id="PTHR45138:SF9">
    <property type="entry name" value="DIGUANYLATE CYCLASE DGCM-RELATED"/>
    <property type="match status" value="1"/>
</dbReference>
<dbReference type="InterPro" id="IPR043128">
    <property type="entry name" value="Rev_trsase/Diguanyl_cyclase"/>
</dbReference>
<dbReference type="GO" id="GO:0043709">
    <property type="term" value="P:cell adhesion involved in single-species biofilm formation"/>
    <property type="evidence" value="ECO:0007669"/>
    <property type="project" value="TreeGrafter"/>
</dbReference>
<dbReference type="EMBL" id="CP071444">
    <property type="protein sequence ID" value="QSX08579.1"/>
    <property type="molecule type" value="Genomic_DNA"/>
</dbReference>
<dbReference type="GO" id="GO:1902201">
    <property type="term" value="P:negative regulation of bacterial-type flagellum-dependent cell motility"/>
    <property type="evidence" value="ECO:0007669"/>
    <property type="project" value="TreeGrafter"/>
</dbReference>
<protein>
    <submittedName>
        <fullName evidence="4">Diguanylate cyclase</fullName>
    </submittedName>
</protein>
<feature type="domain" description="PAC" evidence="2">
    <location>
        <begin position="82"/>
        <end position="136"/>
    </location>
</feature>
<dbReference type="PROSITE" id="PS50113">
    <property type="entry name" value="PAC"/>
    <property type="match status" value="1"/>
</dbReference>
<reference evidence="4" key="1">
    <citation type="submission" date="2021-03" db="EMBL/GenBank/DDBJ databases">
        <title>Alkalibacter marinus sp. nov., isolated from tidal flat sediment.</title>
        <authorList>
            <person name="Namirimu T."/>
            <person name="Yang J.-A."/>
            <person name="Yang S.-H."/>
            <person name="Kim Y.-J."/>
            <person name="Kwon K.K."/>
        </authorList>
    </citation>
    <scope>NUCLEOTIDE SEQUENCE</scope>
    <source>
        <strain evidence="4">ES005</strain>
    </source>
</reference>
<evidence type="ECO:0000259" key="2">
    <source>
        <dbReference type="PROSITE" id="PS50113"/>
    </source>
</evidence>
<dbReference type="NCBIfam" id="TIGR00254">
    <property type="entry name" value="GGDEF"/>
    <property type="match status" value="1"/>
</dbReference>
<evidence type="ECO:0000313" key="4">
    <source>
        <dbReference type="EMBL" id="QSX08579.1"/>
    </source>
</evidence>
<dbReference type="Gene3D" id="3.30.70.270">
    <property type="match status" value="1"/>
</dbReference>
<proteinExistence type="predicted"/>